<comment type="caution">
    <text evidence="1">The sequence shown here is derived from an EMBL/GenBank/DDBJ whole genome shotgun (WGS) entry which is preliminary data.</text>
</comment>
<protein>
    <submittedName>
        <fullName evidence="1">Uncharacterized protein</fullName>
    </submittedName>
</protein>
<organism evidence="1 2">
    <name type="scientific">Robbsia andropogonis</name>
    <dbReference type="NCBI Taxonomy" id="28092"/>
    <lineage>
        <taxon>Bacteria</taxon>
        <taxon>Pseudomonadati</taxon>
        <taxon>Pseudomonadota</taxon>
        <taxon>Betaproteobacteria</taxon>
        <taxon>Burkholderiales</taxon>
        <taxon>Burkholderiaceae</taxon>
        <taxon>Robbsia</taxon>
    </lineage>
</organism>
<name>A0A0F5JZU5_9BURK</name>
<sequence length="114" mass="13191">MDNKRDNRYLTDCDLTHIFELADCACILGFGDDQNCADHQNEQKWNSVGTVETTLINMLSLSDALVRLRIIAEICHESLSANERKILSDICNTIQCAEREERWRELHYCRAVED</sequence>
<reference evidence="1 2" key="1">
    <citation type="submission" date="2015-03" db="EMBL/GenBank/DDBJ databases">
        <title>Draft Genome Sequence of Burkholderia andropogonis type strain ICMP2807, isolated from Sorghum bicolor.</title>
        <authorList>
            <person name="Lopes-Santos L."/>
            <person name="Castro D.B."/>
            <person name="Ottoboni L.M."/>
            <person name="Park D."/>
            <person name="Weirc B.S."/>
            <person name="Destefano S.A."/>
        </authorList>
    </citation>
    <scope>NUCLEOTIDE SEQUENCE [LARGE SCALE GENOMIC DNA]</scope>
    <source>
        <strain evidence="1 2">ICMP2807</strain>
    </source>
</reference>
<evidence type="ECO:0000313" key="1">
    <source>
        <dbReference type="EMBL" id="KKB63406.1"/>
    </source>
</evidence>
<keyword evidence="2" id="KW-1185">Reference proteome</keyword>
<dbReference type="EMBL" id="LAQU01000010">
    <property type="protein sequence ID" value="KKB63406.1"/>
    <property type="molecule type" value="Genomic_DNA"/>
</dbReference>
<gene>
    <name evidence="1" type="ORF">WM40_11725</name>
</gene>
<evidence type="ECO:0000313" key="2">
    <source>
        <dbReference type="Proteomes" id="UP000033618"/>
    </source>
</evidence>
<dbReference type="RefSeq" id="WP_024905249.1">
    <property type="nucleotide sequence ID" value="NZ_CADFGU010000003.1"/>
</dbReference>
<dbReference type="PATRIC" id="fig|28092.6.peg.2753"/>
<dbReference type="AlphaFoldDB" id="A0A0F5JZU5"/>
<dbReference type="Proteomes" id="UP000033618">
    <property type="component" value="Unassembled WGS sequence"/>
</dbReference>
<proteinExistence type="predicted"/>
<accession>A0A0F5JZU5</accession>